<evidence type="ECO:0008006" key="3">
    <source>
        <dbReference type="Google" id="ProtNLM"/>
    </source>
</evidence>
<sequence>MHPFIYINGYPGVGKLTVARELERILPKSKIYDNHLLIDPIAELVDRSSPEYNAVRTNLRRLILDVIATSESTRGTTWIFTDSRCTNEVGSSAVQDYVDASEKRDVPFVPVIMTCDPEENARRIVDEGRGKGGRTKLRDMDVLRSIREQEDMYRFGHELELELDVSCLSPQKAAQRIVDHVTKVMEI</sequence>
<dbReference type="STRING" id="1408157.A0A1J7I849"/>
<organism evidence="1 2">
    <name type="scientific">Coniochaeta ligniaria NRRL 30616</name>
    <dbReference type="NCBI Taxonomy" id="1408157"/>
    <lineage>
        <taxon>Eukaryota</taxon>
        <taxon>Fungi</taxon>
        <taxon>Dikarya</taxon>
        <taxon>Ascomycota</taxon>
        <taxon>Pezizomycotina</taxon>
        <taxon>Sordariomycetes</taxon>
        <taxon>Sordariomycetidae</taxon>
        <taxon>Coniochaetales</taxon>
        <taxon>Coniochaetaceae</taxon>
        <taxon>Coniochaeta</taxon>
    </lineage>
</organism>
<dbReference type="Pfam" id="PF13238">
    <property type="entry name" value="AAA_18"/>
    <property type="match status" value="1"/>
</dbReference>
<dbReference type="AlphaFoldDB" id="A0A1J7I849"/>
<keyword evidence="2" id="KW-1185">Reference proteome</keyword>
<reference evidence="1 2" key="1">
    <citation type="submission" date="2016-10" db="EMBL/GenBank/DDBJ databases">
        <title>Draft genome sequence of Coniochaeta ligniaria NRRL30616, a lignocellulolytic fungus for bioabatement of inhibitors in plant biomass hydrolysates.</title>
        <authorList>
            <consortium name="DOE Joint Genome Institute"/>
            <person name="Jimenez D.J."/>
            <person name="Hector R.E."/>
            <person name="Riley R."/>
            <person name="Sun H."/>
            <person name="Grigoriev I.V."/>
            <person name="Van Elsas J.D."/>
            <person name="Nichols N.N."/>
        </authorList>
    </citation>
    <scope>NUCLEOTIDE SEQUENCE [LARGE SCALE GENOMIC DNA]</scope>
    <source>
        <strain evidence="1 2">NRRL 30616</strain>
    </source>
</reference>
<dbReference type="SUPFAM" id="SSF52540">
    <property type="entry name" value="P-loop containing nucleoside triphosphate hydrolases"/>
    <property type="match status" value="1"/>
</dbReference>
<dbReference type="InterPro" id="IPR027417">
    <property type="entry name" value="P-loop_NTPase"/>
</dbReference>
<gene>
    <name evidence="1" type="ORF">CONLIGDRAFT_637563</name>
</gene>
<dbReference type="OrthoDB" id="5426988at2759"/>
<name>A0A1J7I849_9PEZI</name>
<dbReference type="EMBL" id="KV875106">
    <property type="protein sequence ID" value="OIW23597.1"/>
    <property type="molecule type" value="Genomic_DNA"/>
</dbReference>
<dbReference type="Gene3D" id="3.40.50.300">
    <property type="entry name" value="P-loop containing nucleotide triphosphate hydrolases"/>
    <property type="match status" value="1"/>
</dbReference>
<accession>A0A1J7I849</accession>
<evidence type="ECO:0000313" key="2">
    <source>
        <dbReference type="Proteomes" id="UP000182658"/>
    </source>
</evidence>
<dbReference type="InParanoid" id="A0A1J7I849"/>
<dbReference type="Proteomes" id="UP000182658">
    <property type="component" value="Unassembled WGS sequence"/>
</dbReference>
<proteinExistence type="predicted"/>
<protein>
    <recommendedName>
        <fullName evidence="3">P-loop containing nucleoside triphosphate hydrolase protein</fullName>
    </recommendedName>
</protein>
<evidence type="ECO:0000313" key="1">
    <source>
        <dbReference type="EMBL" id="OIW23597.1"/>
    </source>
</evidence>